<dbReference type="Gene3D" id="1.10.565.10">
    <property type="entry name" value="Retinoid X Receptor"/>
    <property type="match status" value="1"/>
</dbReference>
<keyword evidence="4" id="KW-0863">Zinc-finger</keyword>
<evidence type="ECO:0000259" key="11">
    <source>
        <dbReference type="PROSITE" id="PS51843"/>
    </source>
</evidence>
<dbReference type="GO" id="GO:0009888">
    <property type="term" value="P:tissue development"/>
    <property type="evidence" value="ECO:0007669"/>
    <property type="project" value="TreeGrafter"/>
</dbReference>
<keyword evidence="5" id="KW-0862">Zinc</keyword>
<dbReference type="PANTHER" id="PTHR24086:SF49">
    <property type="entry name" value="NR5A2 PROTEIN"/>
    <property type="match status" value="1"/>
</dbReference>
<evidence type="ECO:0000256" key="1">
    <source>
        <dbReference type="ARBA" id="ARBA00004123"/>
    </source>
</evidence>
<name>A0A9N7V885_PLEPL</name>
<keyword evidence="7" id="KW-0238">DNA-binding</keyword>
<dbReference type="AlphaFoldDB" id="A0A9N7V885"/>
<proteinExistence type="inferred from homology"/>
<dbReference type="InterPro" id="IPR001723">
    <property type="entry name" value="Nuclear_hrmn_rcpt"/>
</dbReference>
<evidence type="ECO:0000256" key="10">
    <source>
        <dbReference type="ARBA" id="ARBA00023242"/>
    </source>
</evidence>
<dbReference type="PRINTS" id="PR00398">
    <property type="entry name" value="STRDHORMONER"/>
</dbReference>
<dbReference type="PANTHER" id="PTHR24086">
    <property type="entry name" value="NUCLEAR RECEPTOR SUBFAMILY 5 GROUP A"/>
    <property type="match status" value="1"/>
</dbReference>
<keyword evidence="13" id="KW-1185">Reference proteome</keyword>
<dbReference type="InterPro" id="IPR035500">
    <property type="entry name" value="NHR-like_dom_sf"/>
</dbReference>
<sequence>MDGSSTPCQKSPSSRRVSPALVYAAIVPSELPLFDDPGLLSGKSFQPGRTARQRHSFPWRSRCTCPASQTYNIDPAFSAPPGQLVDDQMKLLQNCWSELLILDHVFRQVMHAKEGSILLVTGQQVDYAVIASQAGATLNNLLGHAQELVAKLRSLQLDQREFVCLKFLVLFSMDHFSFLSPLVTQIFLLTSSSIRRRVKGKDEMVGKRRSWLQAGIAKHLRRKGGVPVLRHRPGLLQKEPDTGAVQSWLRGSALEEVEVVPVSAAACAQQLELQ</sequence>
<dbReference type="PROSITE" id="PS51843">
    <property type="entry name" value="NR_LBD"/>
    <property type="match status" value="1"/>
</dbReference>
<dbReference type="GO" id="GO:0090575">
    <property type="term" value="C:RNA polymerase II transcription regulator complex"/>
    <property type="evidence" value="ECO:0007669"/>
    <property type="project" value="TreeGrafter"/>
</dbReference>
<gene>
    <name evidence="12" type="ORF">PLEPLA_LOCUS32173</name>
</gene>
<dbReference type="GO" id="GO:0000978">
    <property type="term" value="F:RNA polymerase II cis-regulatory region sequence-specific DNA binding"/>
    <property type="evidence" value="ECO:0007669"/>
    <property type="project" value="TreeGrafter"/>
</dbReference>
<evidence type="ECO:0000256" key="7">
    <source>
        <dbReference type="ARBA" id="ARBA00023125"/>
    </source>
</evidence>
<evidence type="ECO:0000256" key="2">
    <source>
        <dbReference type="ARBA" id="ARBA00007536"/>
    </source>
</evidence>
<feature type="domain" description="NR LBD" evidence="11">
    <location>
        <begin position="29"/>
        <end position="274"/>
    </location>
</feature>
<comment type="similarity">
    <text evidence="2">Belongs to the nuclear hormone receptor family. NR5 subfamily.</text>
</comment>
<accession>A0A9N7V885</accession>
<keyword evidence="8" id="KW-0804">Transcription</keyword>
<evidence type="ECO:0000256" key="6">
    <source>
        <dbReference type="ARBA" id="ARBA00023015"/>
    </source>
</evidence>
<evidence type="ECO:0000313" key="12">
    <source>
        <dbReference type="EMBL" id="CAB1444457.1"/>
    </source>
</evidence>
<comment type="subcellular location">
    <subcellularLocation>
        <location evidence="1">Nucleus</location>
    </subcellularLocation>
</comment>
<evidence type="ECO:0000256" key="9">
    <source>
        <dbReference type="ARBA" id="ARBA00023170"/>
    </source>
</evidence>
<evidence type="ECO:0000256" key="3">
    <source>
        <dbReference type="ARBA" id="ARBA00022723"/>
    </source>
</evidence>
<keyword evidence="3" id="KW-0479">Metal-binding</keyword>
<evidence type="ECO:0000256" key="5">
    <source>
        <dbReference type="ARBA" id="ARBA00022833"/>
    </source>
</evidence>
<keyword evidence="9" id="KW-0675">Receptor</keyword>
<dbReference type="Proteomes" id="UP001153269">
    <property type="component" value="Unassembled WGS sequence"/>
</dbReference>
<organism evidence="12 13">
    <name type="scientific">Pleuronectes platessa</name>
    <name type="common">European plaice</name>
    <dbReference type="NCBI Taxonomy" id="8262"/>
    <lineage>
        <taxon>Eukaryota</taxon>
        <taxon>Metazoa</taxon>
        <taxon>Chordata</taxon>
        <taxon>Craniata</taxon>
        <taxon>Vertebrata</taxon>
        <taxon>Euteleostomi</taxon>
        <taxon>Actinopterygii</taxon>
        <taxon>Neopterygii</taxon>
        <taxon>Teleostei</taxon>
        <taxon>Neoteleostei</taxon>
        <taxon>Acanthomorphata</taxon>
        <taxon>Carangaria</taxon>
        <taxon>Pleuronectiformes</taxon>
        <taxon>Pleuronectoidei</taxon>
        <taxon>Pleuronectidae</taxon>
        <taxon>Pleuronectes</taxon>
    </lineage>
</organism>
<dbReference type="Pfam" id="PF00104">
    <property type="entry name" value="Hormone_recep"/>
    <property type="match status" value="1"/>
</dbReference>
<dbReference type="InterPro" id="IPR016355">
    <property type="entry name" value="NR5-like"/>
</dbReference>
<reference evidence="12" key="1">
    <citation type="submission" date="2020-03" db="EMBL/GenBank/DDBJ databases">
        <authorList>
            <person name="Weist P."/>
        </authorList>
    </citation>
    <scope>NUCLEOTIDE SEQUENCE</scope>
</reference>
<dbReference type="InterPro" id="IPR000536">
    <property type="entry name" value="Nucl_hrmn_rcpt_lig-bd"/>
</dbReference>
<evidence type="ECO:0000256" key="4">
    <source>
        <dbReference type="ARBA" id="ARBA00022771"/>
    </source>
</evidence>
<dbReference type="SUPFAM" id="SSF48508">
    <property type="entry name" value="Nuclear receptor ligand-binding domain"/>
    <property type="match status" value="1"/>
</dbReference>
<evidence type="ECO:0000256" key="8">
    <source>
        <dbReference type="ARBA" id="ARBA00023163"/>
    </source>
</evidence>
<keyword evidence="6" id="KW-0805">Transcription regulation</keyword>
<dbReference type="GO" id="GO:0004879">
    <property type="term" value="F:nuclear receptor activity"/>
    <property type="evidence" value="ECO:0007669"/>
    <property type="project" value="InterPro"/>
</dbReference>
<protein>
    <recommendedName>
        <fullName evidence="11">NR LBD domain-containing protein</fullName>
    </recommendedName>
</protein>
<dbReference type="EMBL" id="CADEAL010003369">
    <property type="protein sequence ID" value="CAB1444457.1"/>
    <property type="molecule type" value="Genomic_DNA"/>
</dbReference>
<keyword evidence="10" id="KW-0539">Nucleus</keyword>
<dbReference type="GO" id="GO:0009755">
    <property type="term" value="P:hormone-mediated signaling pathway"/>
    <property type="evidence" value="ECO:0007669"/>
    <property type="project" value="TreeGrafter"/>
</dbReference>
<comment type="caution">
    <text evidence="12">The sequence shown here is derived from an EMBL/GenBank/DDBJ whole genome shotgun (WGS) entry which is preliminary data.</text>
</comment>
<dbReference type="GO" id="GO:0008270">
    <property type="term" value="F:zinc ion binding"/>
    <property type="evidence" value="ECO:0007669"/>
    <property type="project" value="UniProtKB-KW"/>
</dbReference>
<evidence type="ECO:0000313" key="13">
    <source>
        <dbReference type="Proteomes" id="UP001153269"/>
    </source>
</evidence>